<evidence type="ECO:0000313" key="1">
    <source>
        <dbReference type="EMBL" id="EMJ5134442.1"/>
    </source>
</evidence>
<protein>
    <submittedName>
        <fullName evidence="1">Uncharacterized protein</fullName>
    </submittedName>
</protein>
<dbReference type="EMBL" id="ABMABF030000006">
    <property type="protein sequence ID" value="EMJ5134442.1"/>
    <property type="molecule type" value="Genomic_DNA"/>
</dbReference>
<name>A0AAI9D943_PROST</name>
<gene>
    <name evidence="1" type="ORF">RG298_002174</name>
</gene>
<organism evidence="1">
    <name type="scientific">Providencia stuartii</name>
    <dbReference type="NCBI Taxonomy" id="588"/>
    <lineage>
        <taxon>Bacteria</taxon>
        <taxon>Pseudomonadati</taxon>
        <taxon>Pseudomonadota</taxon>
        <taxon>Gammaproteobacteria</taxon>
        <taxon>Enterobacterales</taxon>
        <taxon>Morganellaceae</taxon>
        <taxon>Providencia</taxon>
    </lineage>
</organism>
<dbReference type="AlphaFoldDB" id="A0AAI9D943"/>
<reference evidence="1" key="1">
    <citation type="submission" date="2024-02" db="EMBL/GenBank/DDBJ databases">
        <authorList>
            <consortium name="Clinical and Environmental Microbiology Branch: Whole genome sequencing antimicrobial resistance pathogens in the healthcare setting"/>
        </authorList>
    </citation>
    <scope>NUCLEOTIDE SEQUENCE</scope>
    <source>
        <strain evidence="1">2021GO-0154</strain>
    </source>
</reference>
<accession>A0AAI9D943</accession>
<proteinExistence type="predicted"/>
<sequence>MNNKSGLGGTNYAGSLDFENYWGEKLIYVEIYHYMSNIFNGNRLLTSFKKTTDVEDKTTVVGALQFSYVLGDLEYLDYWGIKFITASNEIYSSDDGGRCSIRAEDGGKVILSVNGESKRMYISMLSGVCSYSLNRTA</sequence>
<comment type="caution">
    <text evidence="1">The sequence shown here is derived from an EMBL/GenBank/DDBJ whole genome shotgun (WGS) entry which is preliminary data.</text>
</comment>